<evidence type="ECO:0000256" key="6">
    <source>
        <dbReference type="SAM" id="MobiDB-lite"/>
    </source>
</evidence>
<evidence type="ECO:0000313" key="7">
    <source>
        <dbReference type="Ensembl" id="ENSANIP00000017819.1"/>
    </source>
</evidence>
<name>A0A8B9N670_9AVES</name>
<organism evidence="7 8">
    <name type="scientific">Accipiter nisus</name>
    <name type="common">Eurasian sparrowhawk</name>
    <dbReference type="NCBI Taxonomy" id="211598"/>
    <lineage>
        <taxon>Eukaryota</taxon>
        <taxon>Metazoa</taxon>
        <taxon>Chordata</taxon>
        <taxon>Craniata</taxon>
        <taxon>Vertebrata</taxon>
        <taxon>Euteleostomi</taxon>
        <taxon>Archelosauria</taxon>
        <taxon>Archosauria</taxon>
        <taxon>Dinosauria</taxon>
        <taxon>Saurischia</taxon>
        <taxon>Theropoda</taxon>
        <taxon>Coelurosauria</taxon>
        <taxon>Aves</taxon>
        <taxon>Neognathae</taxon>
        <taxon>Neoaves</taxon>
        <taxon>Telluraves</taxon>
        <taxon>Accipitrimorphae</taxon>
        <taxon>Accipitriformes</taxon>
        <taxon>Accipitridae</taxon>
        <taxon>Accipitrinae</taxon>
        <taxon>Accipiter</taxon>
    </lineage>
</organism>
<comment type="subcellular location">
    <subcellularLocation>
        <location evidence="2">Cytoplasm</location>
        <location evidence="2">Stress granule</location>
    </subcellularLocation>
    <subcellularLocation>
        <location evidence="1">Nucleus</location>
    </subcellularLocation>
</comment>
<keyword evidence="4" id="KW-0963">Cytoplasm</keyword>
<dbReference type="Proteomes" id="UP000694541">
    <property type="component" value="Unplaced"/>
</dbReference>
<feature type="compositionally biased region" description="Polar residues" evidence="6">
    <location>
        <begin position="11"/>
        <end position="25"/>
    </location>
</feature>
<dbReference type="GO" id="GO:0010494">
    <property type="term" value="C:cytoplasmic stress granule"/>
    <property type="evidence" value="ECO:0007669"/>
    <property type="project" value="UniProtKB-SubCell"/>
</dbReference>
<reference evidence="7" key="1">
    <citation type="submission" date="2025-08" db="UniProtKB">
        <authorList>
            <consortium name="Ensembl"/>
        </authorList>
    </citation>
    <scope>IDENTIFICATION</scope>
</reference>
<proteinExistence type="inferred from homology"/>
<evidence type="ECO:0000256" key="3">
    <source>
        <dbReference type="ARBA" id="ARBA00010821"/>
    </source>
</evidence>
<dbReference type="Ensembl" id="ENSANIT00000018424.1">
    <property type="protein sequence ID" value="ENSANIP00000017819.1"/>
    <property type="gene ID" value="ENSANIG00000012110.1"/>
</dbReference>
<keyword evidence="8" id="KW-1185">Reference proteome</keyword>
<sequence>MYTLTRGPSKLATQRRTGPTQQAVESNKLGELRGRLQPGAWPPASPAQKLVFNRVNGKRPQVLLQQVSAPEECYTLAHEENVRFVYEAWQQVEQQLDGSRSGESACGPVQYVEKNPNPGLKSKWEAVVALRGAMSWCGLSQAPAQGCDGRRRRIPMLEGLGWVCPAGAEATGTGVVLGGQLAPGTVVGMSCCAPSEEPKQAGRLVDDSSGNHPFCSHRGGFNIMCRRGAPRVLPWGPASPGAKRDQARAQRGWGRCASLMAAGVKALDAAWGGPAVAKKSPRRESPCKPSLAFWGQGTGAGEILGCHFFPVANGYGSGGAHGALLQLLCYALLSPSSLFQTLFPLTWRSGGHSNFWPKLKTAHKREERFGFGFFGGGIFFFLRERDESIWSEPRIGGILEPHF</sequence>
<feature type="region of interest" description="Disordered" evidence="6">
    <location>
        <begin position="1"/>
        <end position="27"/>
    </location>
</feature>
<evidence type="ECO:0000256" key="2">
    <source>
        <dbReference type="ARBA" id="ARBA00004210"/>
    </source>
</evidence>
<evidence type="ECO:0000256" key="5">
    <source>
        <dbReference type="ARBA" id="ARBA00023242"/>
    </source>
</evidence>
<accession>A0A8B9N670</accession>
<evidence type="ECO:0000313" key="8">
    <source>
        <dbReference type="Proteomes" id="UP000694541"/>
    </source>
</evidence>
<evidence type="ECO:0000256" key="4">
    <source>
        <dbReference type="ARBA" id="ARBA00022490"/>
    </source>
</evidence>
<comment type="similarity">
    <text evidence="3">Belongs to the MCRIP family.</text>
</comment>
<dbReference type="InterPro" id="IPR029428">
    <property type="entry name" value="MCRIP"/>
</dbReference>
<dbReference type="Pfam" id="PF14799">
    <property type="entry name" value="FAM195"/>
    <property type="match status" value="1"/>
</dbReference>
<dbReference type="GO" id="GO:0005634">
    <property type="term" value="C:nucleus"/>
    <property type="evidence" value="ECO:0007669"/>
    <property type="project" value="UniProtKB-SubCell"/>
</dbReference>
<evidence type="ECO:0008006" key="9">
    <source>
        <dbReference type="Google" id="ProtNLM"/>
    </source>
</evidence>
<protein>
    <recommendedName>
        <fullName evidence="9">MAPK regulated corepressor interacting protein 2</fullName>
    </recommendedName>
</protein>
<dbReference type="AlphaFoldDB" id="A0A8B9N670"/>
<evidence type="ECO:0000256" key="1">
    <source>
        <dbReference type="ARBA" id="ARBA00004123"/>
    </source>
</evidence>
<keyword evidence="5" id="KW-0539">Nucleus</keyword>
<reference evidence="7" key="2">
    <citation type="submission" date="2025-09" db="UniProtKB">
        <authorList>
            <consortium name="Ensembl"/>
        </authorList>
    </citation>
    <scope>IDENTIFICATION</scope>
</reference>